<keyword evidence="2" id="KW-0997">Cell inner membrane</keyword>
<keyword evidence="8 12" id="KW-1133">Transmembrane helix</keyword>
<keyword evidence="1" id="KW-1003">Cell membrane</keyword>
<gene>
    <name evidence="15" type="ORF">HH214_11060</name>
</gene>
<keyword evidence="5 12" id="KW-0812">Transmembrane</keyword>
<feature type="compositionally biased region" description="Basic and acidic residues" evidence="11">
    <location>
        <begin position="677"/>
        <end position="725"/>
    </location>
</feature>
<keyword evidence="10" id="KW-0961">Cell wall biogenesis/degradation</keyword>
<dbReference type="GO" id="GO:0008360">
    <property type="term" value="P:regulation of cell shape"/>
    <property type="evidence" value="ECO:0007669"/>
    <property type="project" value="UniProtKB-KW"/>
</dbReference>
<evidence type="ECO:0000256" key="4">
    <source>
        <dbReference type="ARBA" id="ARBA00022679"/>
    </source>
</evidence>
<dbReference type="GO" id="GO:0016020">
    <property type="term" value="C:membrane"/>
    <property type="evidence" value="ECO:0007669"/>
    <property type="project" value="InterPro"/>
</dbReference>
<dbReference type="Gene3D" id="1.10.3810.10">
    <property type="entry name" value="Biosynthetic peptidoglycan transglycosylase-like"/>
    <property type="match status" value="1"/>
</dbReference>
<dbReference type="InterPro" id="IPR001264">
    <property type="entry name" value="Glyco_trans_51"/>
</dbReference>
<evidence type="ECO:0000256" key="5">
    <source>
        <dbReference type="ARBA" id="ARBA00022692"/>
    </source>
</evidence>
<dbReference type="InterPro" id="IPR011812">
    <property type="entry name" value="Pep_trsgly"/>
</dbReference>
<dbReference type="Proteomes" id="UP000503278">
    <property type="component" value="Chromosome"/>
</dbReference>
<feature type="region of interest" description="Disordered" evidence="11">
    <location>
        <begin position="676"/>
        <end position="725"/>
    </location>
</feature>
<dbReference type="GO" id="GO:0071555">
    <property type="term" value="P:cell wall organization"/>
    <property type="evidence" value="ECO:0007669"/>
    <property type="project" value="UniProtKB-KW"/>
</dbReference>
<dbReference type="InterPro" id="IPR023346">
    <property type="entry name" value="Lysozyme-like_dom_sf"/>
</dbReference>
<evidence type="ECO:0000256" key="10">
    <source>
        <dbReference type="ARBA" id="ARBA00023316"/>
    </source>
</evidence>
<dbReference type="Pfam" id="PF05170">
    <property type="entry name" value="AsmA"/>
    <property type="match status" value="1"/>
</dbReference>
<keyword evidence="9 12" id="KW-0472">Membrane</keyword>
<evidence type="ECO:0000313" key="16">
    <source>
        <dbReference type="Proteomes" id="UP000503278"/>
    </source>
</evidence>
<dbReference type="GO" id="GO:0009252">
    <property type="term" value="P:peptidoglycan biosynthetic process"/>
    <property type="evidence" value="ECO:0007669"/>
    <property type="project" value="UniProtKB-KW"/>
</dbReference>
<evidence type="ECO:0000259" key="14">
    <source>
        <dbReference type="Pfam" id="PF05170"/>
    </source>
</evidence>
<accession>A0A7L5E7L9</accession>
<keyword evidence="4" id="KW-0808">Transferase</keyword>
<name>A0A7L5E7L9_9SPHI</name>
<dbReference type="EMBL" id="CP051682">
    <property type="protein sequence ID" value="QJD96366.1"/>
    <property type="molecule type" value="Genomic_DNA"/>
</dbReference>
<reference evidence="15 16" key="1">
    <citation type="submission" date="2020-04" db="EMBL/GenBank/DDBJ databases">
        <title>Genome sequencing of novel species.</title>
        <authorList>
            <person name="Heo J."/>
            <person name="Kim S.-J."/>
            <person name="Kim J.-S."/>
            <person name="Hong S.-B."/>
            <person name="Kwon S.-W."/>
        </authorList>
    </citation>
    <scope>NUCLEOTIDE SEQUENCE [LARGE SCALE GENOMIC DNA]</scope>
    <source>
        <strain evidence="15 16">F39-2</strain>
    </source>
</reference>
<evidence type="ECO:0000256" key="3">
    <source>
        <dbReference type="ARBA" id="ARBA00022676"/>
    </source>
</evidence>
<evidence type="ECO:0000256" key="9">
    <source>
        <dbReference type="ARBA" id="ARBA00023136"/>
    </source>
</evidence>
<evidence type="ECO:0000256" key="7">
    <source>
        <dbReference type="ARBA" id="ARBA00022984"/>
    </source>
</evidence>
<dbReference type="GO" id="GO:0009274">
    <property type="term" value="C:peptidoglycan-based cell wall"/>
    <property type="evidence" value="ECO:0007669"/>
    <property type="project" value="InterPro"/>
</dbReference>
<dbReference type="RefSeq" id="WP_169607647.1">
    <property type="nucleotide sequence ID" value="NZ_CP051682.1"/>
</dbReference>
<keyword evidence="16" id="KW-1185">Reference proteome</keyword>
<organism evidence="15 16">
    <name type="scientific">Mucilaginibacter robiniae</name>
    <dbReference type="NCBI Taxonomy" id="2728022"/>
    <lineage>
        <taxon>Bacteria</taxon>
        <taxon>Pseudomonadati</taxon>
        <taxon>Bacteroidota</taxon>
        <taxon>Sphingobacteriia</taxon>
        <taxon>Sphingobacteriales</taxon>
        <taxon>Sphingobacteriaceae</taxon>
        <taxon>Mucilaginibacter</taxon>
    </lineage>
</organism>
<evidence type="ECO:0000256" key="1">
    <source>
        <dbReference type="ARBA" id="ARBA00022475"/>
    </source>
</evidence>
<evidence type="ECO:0000256" key="6">
    <source>
        <dbReference type="ARBA" id="ARBA00022960"/>
    </source>
</evidence>
<dbReference type="GO" id="GO:0016763">
    <property type="term" value="F:pentosyltransferase activity"/>
    <property type="evidence" value="ECO:0007669"/>
    <property type="project" value="InterPro"/>
</dbReference>
<dbReference type="SUPFAM" id="SSF53955">
    <property type="entry name" value="Lysozyme-like"/>
    <property type="match status" value="1"/>
</dbReference>
<evidence type="ECO:0000256" key="2">
    <source>
        <dbReference type="ARBA" id="ARBA00022519"/>
    </source>
</evidence>
<dbReference type="AlphaFoldDB" id="A0A7L5E7L9"/>
<evidence type="ECO:0000256" key="8">
    <source>
        <dbReference type="ARBA" id="ARBA00022989"/>
    </source>
</evidence>
<dbReference type="InterPro" id="IPR036950">
    <property type="entry name" value="PBP_transglycosylase"/>
</dbReference>
<keyword evidence="7" id="KW-0573">Peptidoglycan synthesis</keyword>
<feature type="transmembrane region" description="Helical" evidence="12">
    <location>
        <begin position="12"/>
        <end position="31"/>
    </location>
</feature>
<sequence>MHRLKSKYIRIAGLIVGIILIFVLIGGYIAYSKRQAILENAISKAKAKAKREYNLDVKIGDAHFIGANTVSFSNITVVPEQRDSLLSIEHFEVSVKMLPLLVGHVKLADVKLQNGLLNLTSKNGVRNFDFLFKKKRDSTATKSKKGLNDLADNLINQVLYKIPDNLDMKNFLVSFADDSNQVKLLTRTALIKDGDLTSTIVVNNNEAVWHLSGIMQPSDKHIDVKFYADAGKVEFPLVEKKFHLKLNFDTLTTRLNKVEHGSDETQIYTYCAIRNLLINHPAISPNNIVVPQGAIDANLFVGPKYVSLDSSSVVYLKKIVAHPYIKYTLKPTKIYVVKMHTDWTGAQDMVNSLPQGMFDELEGIRVAGKLRYNMHLFLDSSNPDDVQFESGMAQQGFQVLGYGKTDLSRLNQEFTYTPYEKGKPMPARFIGASNSNYTSLQNISPNLRNAVLTAEDPSFYTNHGFVIESIRRSIAEDVKEHRFKRGGSTISMQLIKNAFLVRQKTLARKIEEILIVWIIENGHIMTKDRMLEVYFNIIEWGRNIYGIGEASRYYFAKAPSQLTIGESIYLASIVPHPKTGLYDFEPDGSLRYRLHGYFRLIGNLMASRGLAQRDSSNYGFYSVRLRESLRPKMAPADTALADSLQKKIDTNEGEDDVMPPAVTEEEKRPGFFQRLFGKRDTTGDHRKEVQADSADAARKREKAQRKEEKRLEKERKKLMRERGLM</sequence>
<feature type="domain" description="AsmA" evidence="14">
    <location>
        <begin position="9"/>
        <end position="138"/>
    </location>
</feature>
<keyword evidence="6" id="KW-0133">Cell shape</keyword>
<dbReference type="PANTHER" id="PTHR30400">
    <property type="entry name" value="MONOFUNCTIONAL BIOSYNTHETIC PEPTIDOGLYCAN TRANSGLYCOSYLASE"/>
    <property type="match status" value="1"/>
</dbReference>
<evidence type="ECO:0000256" key="11">
    <source>
        <dbReference type="SAM" id="MobiDB-lite"/>
    </source>
</evidence>
<dbReference type="PANTHER" id="PTHR30400:SF0">
    <property type="entry name" value="BIOSYNTHETIC PEPTIDOGLYCAN TRANSGLYCOSYLASE"/>
    <property type="match status" value="1"/>
</dbReference>
<evidence type="ECO:0000256" key="12">
    <source>
        <dbReference type="SAM" id="Phobius"/>
    </source>
</evidence>
<proteinExistence type="predicted"/>
<dbReference type="InterPro" id="IPR007844">
    <property type="entry name" value="AsmA"/>
</dbReference>
<dbReference type="KEGG" id="mrob:HH214_11060"/>
<keyword evidence="3" id="KW-0328">Glycosyltransferase</keyword>
<feature type="domain" description="Glycosyl transferase family 51" evidence="13">
    <location>
        <begin position="432"/>
        <end position="579"/>
    </location>
</feature>
<protein>
    <submittedName>
        <fullName evidence="15">Penicillin-binding protein</fullName>
    </submittedName>
</protein>
<dbReference type="Pfam" id="PF00912">
    <property type="entry name" value="Transgly"/>
    <property type="match status" value="1"/>
</dbReference>
<evidence type="ECO:0000313" key="15">
    <source>
        <dbReference type="EMBL" id="QJD96366.1"/>
    </source>
</evidence>
<evidence type="ECO:0000259" key="13">
    <source>
        <dbReference type="Pfam" id="PF00912"/>
    </source>
</evidence>